<keyword evidence="3" id="KW-1185">Reference proteome</keyword>
<evidence type="ECO:0000313" key="2">
    <source>
        <dbReference type="EMBL" id="ORC86847.1"/>
    </source>
</evidence>
<feature type="compositionally biased region" description="Low complexity" evidence="1">
    <location>
        <begin position="306"/>
        <end position="317"/>
    </location>
</feature>
<feature type="compositionally biased region" description="Gly residues" evidence="1">
    <location>
        <begin position="394"/>
        <end position="413"/>
    </location>
</feature>
<dbReference type="AlphaFoldDB" id="A0A1X0NQ83"/>
<feature type="region of interest" description="Disordered" evidence="1">
    <location>
        <begin position="393"/>
        <end position="413"/>
    </location>
</feature>
<accession>A0A1X0NQ83</accession>
<organism evidence="2 3">
    <name type="scientific">Trypanosoma theileri</name>
    <dbReference type="NCBI Taxonomy" id="67003"/>
    <lineage>
        <taxon>Eukaryota</taxon>
        <taxon>Discoba</taxon>
        <taxon>Euglenozoa</taxon>
        <taxon>Kinetoplastea</taxon>
        <taxon>Metakinetoplastina</taxon>
        <taxon>Trypanosomatida</taxon>
        <taxon>Trypanosomatidae</taxon>
        <taxon>Trypanosoma</taxon>
    </lineage>
</organism>
<feature type="compositionally biased region" description="Polar residues" evidence="1">
    <location>
        <begin position="36"/>
        <end position="46"/>
    </location>
</feature>
<feature type="compositionally biased region" description="Gly residues" evidence="1">
    <location>
        <begin position="16"/>
        <end position="25"/>
    </location>
</feature>
<reference evidence="2 3" key="1">
    <citation type="submission" date="2017-03" db="EMBL/GenBank/DDBJ databases">
        <title>An alternative strategy for trypanosome survival in the mammalian bloodstream revealed through genome and transcriptome analysis of the ubiquitous bovine parasite Trypanosoma (Megatrypanum) theileri.</title>
        <authorList>
            <person name="Kelly S."/>
            <person name="Ivens A."/>
            <person name="Mott A."/>
            <person name="O'Neill E."/>
            <person name="Emms D."/>
            <person name="Macleod O."/>
            <person name="Voorheis P."/>
            <person name="Matthews J."/>
            <person name="Matthews K."/>
            <person name="Carrington M."/>
        </authorList>
    </citation>
    <scope>NUCLEOTIDE SEQUENCE [LARGE SCALE GENOMIC DNA]</scope>
    <source>
        <strain evidence="2">Edinburgh</strain>
    </source>
</reference>
<comment type="caution">
    <text evidence="2">The sequence shown here is derived from an EMBL/GenBank/DDBJ whole genome shotgun (WGS) entry which is preliminary data.</text>
</comment>
<sequence length="683" mass="74192">MNNESDDNKRKRRGRGVGGVGGGAVLIGDSSEKQTETNLPSLQVPISGTHGTITPGHIVAGNISSCPRFDRLRLAAKEDRHEIHLKRIQEEKRAEESRQRRAAASDTITMNDFYATLFVPAVSSENVVVSNGGDPTATTVPTTAPTPNLQFRDRDVVLKDVEDSFVACYYHMYPEALTRHKEAEEEAERRRRSTIAASQLVSLAGETGRSRTASPLGKKSKGKKKKKEEPLPREGAPAANLGVLLSALIAAGDSKGLITQDALADVLAKAPFEVRDSQALEAFFFAVRSSSTAKGTTESESERRLNNSSSTTTSNTRGLKRNPSMRVSNAQVHSSTAALSPSSPIASVANLQASLRRGPPTTGGSFYIRRTGFTPRTSRVFTSSVIMTAAASSAGGGGGGAGGAAAAGGGGGGGSSAAEVFPAPVVRVREVLAAVDAIMNGPELRDVVRSICFNVLETDGYIHKATLQSMRLTRREACEDKDALVTPSIVKALGDAIEVMLQEEEQEYIRTQLKDKRRKNKGKAPTLLPHQKSVIPLHMMRRSHMNRKEFFRFFDELPLFAASFMHVWFPAFFSTTWPPVKQVTVYDTNTDDAIEEEYDENEISNNTNNNISNTTSTSNAFLHPSFGETRSQREVFEWDKVATGSLAILLRSSVQRRNLARKIVTERLDHMKLSAPEDSDATV</sequence>
<evidence type="ECO:0000256" key="1">
    <source>
        <dbReference type="SAM" id="MobiDB-lite"/>
    </source>
</evidence>
<dbReference type="GeneID" id="39987514"/>
<dbReference type="VEuPathDB" id="TriTrypDB:TM35_000251430"/>
<protein>
    <submittedName>
        <fullName evidence="2">Uncharacterized protein</fullName>
    </submittedName>
</protein>
<feature type="region of interest" description="Disordered" evidence="1">
    <location>
        <begin position="293"/>
        <end position="339"/>
    </location>
</feature>
<evidence type="ECO:0000313" key="3">
    <source>
        <dbReference type="Proteomes" id="UP000192257"/>
    </source>
</evidence>
<name>A0A1X0NQ83_9TRYP</name>
<gene>
    <name evidence="2" type="ORF">TM35_000251430</name>
</gene>
<feature type="compositionally biased region" description="Polar residues" evidence="1">
    <location>
        <begin position="325"/>
        <end position="339"/>
    </location>
</feature>
<dbReference type="OrthoDB" id="249522at2759"/>
<dbReference type="EMBL" id="NBCO01000025">
    <property type="protein sequence ID" value="ORC86847.1"/>
    <property type="molecule type" value="Genomic_DNA"/>
</dbReference>
<feature type="region of interest" description="Disordered" evidence="1">
    <location>
        <begin position="1"/>
        <end position="46"/>
    </location>
</feature>
<dbReference type="RefSeq" id="XP_028880913.1">
    <property type="nucleotide sequence ID" value="XM_029027734.1"/>
</dbReference>
<dbReference type="Proteomes" id="UP000192257">
    <property type="component" value="Unassembled WGS sequence"/>
</dbReference>
<feature type="region of interest" description="Disordered" evidence="1">
    <location>
        <begin position="181"/>
        <end position="235"/>
    </location>
</feature>
<proteinExistence type="predicted"/>